<feature type="transmembrane region" description="Helical" evidence="2">
    <location>
        <begin position="266"/>
        <end position="291"/>
    </location>
</feature>
<feature type="transmembrane region" description="Helical" evidence="2">
    <location>
        <begin position="395"/>
        <end position="417"/>
    </location>
</feature>
<feature type="transmembrane region" description="Helical" evidence="2">
    <location>
        <begin position="297"/>
        <end position="319"/>
    </location>
</feature>
<reference evidence="3 4" key="1">
    <citation type="submission" date="2018-06" db="EMBL/GenBank/DDBJ databases">
        <authorList>
            <consortium name="Pathogen Informatics"/>
            <person name="Doyle S."/>
        </authorList>
    </citation>
    <scope>NUCLEOTIDE SEQUENCE [LARGE SCALE GENOMIC DNA]</scope>
    <source>
        <strain evidence="3 4">NCTC13316</strain>
    </source>
</reference>
<proteinExistence type="predicted"/>
<evidence type="ECO:0008006" key="5">
    <source>
        <dbReference type="Google" id="ProtNLM"/>
    </source>
</evidence>
<feature type="region of interest" description="Disordered" evidence="1">
    <location>
        <begin position="453"/>
        <end position="477"/>
    </location>
</feature>
<protein>
    <recommendedName>
        <fullName evidence="5">Transmembrane protein</fullName>
    </recommendedName>
</protein>
<sequence length="527" mass="55782">MFTIFRGYYKRAVEAVQNIIPQEMFAAEDPDKGKVTIEVDIPRAGFLDFSGQRTYKDLAEAWKKDDVVTEDYIQGRMNAGVFCELMYKTGVMTGQIVPTSIKEKGDFFSHLKGENQVSVSFAYFSDSGKPCGFSLISSKSDPDYWIISIIRDATTDAEHREVSIWINVGKDKIPEDFLVRNSELDSSLQLQKDLNEDVNALLLQELQCQKLADLLRNIIRSNNALDLQILDLLQKQVRSPSELVNNEKAAITPFWKTKLKELSATLGSIGIGAIIGAGIGALLGTLVFPVIGTKLGVLIGAALGGCAGGAVGLSGVGLYELWKNNPKTSAAVTILGNAGLGAAAGAIIGTFIFPGIGTGVGTLIGAGVGVSLGFAVTGIGNLIRQNFKTGTGLTTLGSAGIGAGLGALLGTLVFPVLGTKIGAVVGALIGASIPLIGAGVKLAYEKYKDFSSRRQSRSSSGSGDEKEDLGTMGRHSPNIMVKGLNITQIGEVPSNIAQLNSEKEKVGRKGNESSADPVIEDDKKFNM</sequence>
<dbReference type="EMBL" id="UGOD01000001">
    <property type="protein sequence ID" value="STX52223.1"/>
    <property type="molecule type" value="Genomic_DNA"/>
</dbReference>
<dbReference type="AlphaFoldDB" id="A0A378JPM0"/>
<evidence type="ECO:0000256" key="2">
    <source>
        <dbReference type="SAM" id="Phobius"/>
    </source>
</evidence>
<name>A0A378JPM0_9GAMM</name>
<keyword evidence="2" id="KW-1133">Transmembrane helix</keyword>
<dbReference type="Proteomes" id="UP000254794">
    <property type="component" value="Unassembled WGS sequence"/>
</dbReference>
<evidence type="ECO:0000313" key="3">
    <source>
        <dbReference type="EMBL" id="STX52223.1"/>
    </source>
</evidence>
<evidence type="ECO:0000313" key="4">
    <source>
        <dbReference type="Proteomes" id="UP000254794"/>
    </source>
</evidence>
<feature type="transmembrane region" description="Helical" evidence="2">
    <location>
        <begin position="331"/>
        <end position="353"/>
    </location>
</feature>
<feature type="compositionally biased region" description="Basic and acidic residues" evidence="1">
    <location>
        <begin position="501"/>
        <end position="511"/>
    </location>
</feature>
<dbReference type="OrthoDB" id="5651643at2"/>
<accession>A0A378JPM0</accession>
<feature type="region of interest" description="Disordered" evidence="1">
    <location>
        <begin position="497"/>
        <end position="527"/>
    </location>
</feature>
<keyword evidence="2" id="KW-0812">Transmembrane</keyword>
<dbReference type="RefSeq" id="WP_115331795.1">
    <property type="nucleotide sequence ID" value="NZ_CAAAHP010000005.1"/>
</dbReference>
<evidence type="ECO:0000256" key="1">
    <source>
        <dbReference type="SAM" id="MobiDB-lite"/>
    </source>
</evidence>
<keyword evidence="2" id="KW-0472">Membrane</keyword>
<gene>
    <name evidence="3" type="ORF">NCTC13316_02327</name>
</gene>
<feature type="transmembrane region" description="Helical" evidence="2">
    <location>
        <begin position="423"/>
        <end position="444"/>
    </location>
</feature>
<keyword evidence="4" id="KW-1185">Reference proteome</keyword>
<feature type="transmembrane region" description="Helical" evidence="2">
    <location>
        <begin position="359"/>
        <end position="383"/>
    </location>
</feature>
<organism evidence="3 4">
    <name type="scientific">Legionella busanensis</name>
    <dbReference type="NCBI Taxonomy" id="190655"/>
    <lineage>
        <taxon>Bacteria</taxon>
        <taxon>Pseudomonadati</taxon>
        <taxon>Pseudomonadota</taxon>
        <taxon>Gammaproteobacteria</taxon>
        <taxon>Legionellales</taxon>
        <taxon>Legionellaceae</taxon>
        <taxon>Legionella</taxon>
    </lineage>
</organism>